<dbReference type="AlphaFoldDB" id="A0AAI8TPK3"/>
<dbReference type="Pfam" id="PF08237">
    <property type="entry name" value="PE-PPE"/>
    <property type="match status" value="1"/>
</dbReference>
<dbReference type="EMBL" id="AP027452">
    <property type="protein sequence ID" value="BDY26506.1"/>
    <property type="molecule type" value="Genomic_DNA"/>
</dbReference>
<gene>
    <name evidence="4" type="ORF">hbim_00418</name>
</gene>
<evidence type="ECO:0000259" key="3">
    <source>
        <dbReference type="Pfam" id="PF08237"/>
    </source>
</evidence>
<evidence type="ECO:0000313" key="4">
    <source>
        <dbReference type="EMBL" id="BDY26506.1"/>
    </source>
</evidence>
<organism evidence="4 5">
    <name type="scientific">Mycolicibacterium mageritense</name>
    <name type="common">Mycobacterium mageritense</name>
    <dbReference type="NCBI Taxonomy" id="53462"/>
    <lineage>
        <taxon>Bacteria</taxon>
        <taxon>Bacillati</taxon>
        <taxon>Actinomycetota</taxon>
        <taxon>Actinomycetes</taxon>
        <taxon>Mycobacteriales</taxon>
        <taxon>Mycobacteriaceae</taxon>
        <taxon>Mycolicibacterium</taxon>
    </lineage>
</organism>
<reference evidence="4" key="1">
    <citation type="submission" date="2023-03" db="EMBL/GenBank/DDBJ databases">
        <title>Draft genome sequence of a Mycolicibacterium mageritense strain H4_3_1 isolated from a hybrid biological-inorganic system reactor.</title>
        <authorList>
            <person name="Feng X."/>
            <person name="Kazama D."/>
            <person name="Sato K."/>
            <person name="Kobayashi H."/>
        </authorList>
    </citation>
    <scope>NUCLEOTIDE SEQUENCE</scope>
    <source>
        <strain evidence="4">H4_3_1</strain>
    </source>
</reference>
<feature type="region of interest" description="Disordered" evidence="1">
    <location>
        <begin position="331"/>
        <end position="420"/>
    </location>
</feature>
<accession>A0AAI8TPK3</accession>
<dbReference type="SUPFAM" id="SSF53474">
    <property type="entry name" value="alpha/beta-Hydrolases"/>
    <property type="match status" value="1"/>
</dbReference>
<evidence type="ECO:0000313" key="5">
    <source>
        <dbReference type="Proteomes" id="UP001241092"/>
    </source>
</evidence>
<proteinExistence type="predicted"/>
<feature type="signal peptide" evidence="2">
    <location>
        <begin position="1"/>
        <end position="22"/>
    </location>
</feature>
<dbReference type="Gene3D" id="3.40.50.1820">
    <property type="entry name" value="alpha/beta hydrolase"/>
    <property type="match status" value="1"/>
</dbReference>
<dbReference type="RefSeq" id="WP_286213265.1">
    <property type="nucleotide sequence ID" value="NZ_AP027452.1"/>
</dbReference>
<evidence type="ECO:0000256" key="2">
    <source>
        <dbReference type="SAM" id="SignalP"/>
    </source>
</evidence>
<feature type="compositionally biased region" description="Low complexity" evidence="1">
    <location>
        <begin position="409"/>
        <end position="420"/>
    </location>
</feature>
<sequence>MRRFVRSSAVVVLSLASTVALIGTQAMAPLVLLTATALIMGGTGHSLGTPQDSQEFIDSYTADANNDYIVLTGFCGAESCTPTAVATPEEFMPVSGTMPFDQSVAQGTINLDQAIKAQPAGTEMVVFGYSQSARIASIEKANLAAEGSTLPVAFVLIGNPNRPNGGILSRFEGLEIPIMGITFDGPTPTDTDFKTVDVTRQYDGWSDFPLNPLNPFATANAVAGIHYLHSDYQSVGLGNAVYQGSYGDTQYYLIPSNRLPLLMPLAEAGVPSPVLAVADAPLRVLVETGYDRTVSPGEPTKAALLYFPNPAQTGVNFIIAIPTGLDDGADEAANIRPFGTPPVDQRSPYGVGGPPVNTGDFDATGAPVATTPAAVAPSAQPPAAKPTAPTLPFGPQAVAPQRSNPPIAPSVAAPKAEAPAAPVNAAPKHDLPIPWARPAEGVPTQMPPAEKLEMPTQAPIPARVVDRVPVDLPEPVVDPPDIPEVLPAPPVEQAPVVPDLPWPAAPPPVLAPPPMPVLPALPAPPPMPALPNFGGFRLPF</sequence>
<feature type="chain" id="PRO_5042525475" description="PE-PPE domain-containing protein" evidence="2">
    <location>
        <begin position="23"/>
        <end position="540"/>
    </location>
</feature>
<dbReference type="InterPro" id="IPR029058">
    <property type="entry name" value="AB_hydrolase_fold"/>
</dbReference>
<dbReference type="InterPro" id="IPR013228">
    <property type="entry name" value="PE-PPE_C"/>
</dbReference>
<protein>
    <recommendedName>
        <fullName evidence="3">PE-PPE domain-containing protein</fullName>
    </recommendedName>
</protein>
<evidence type="ECO:0000256" key="1">
    <source>
        <dbReference type="SAM" id="MobiDB-lite"/>
    </source>
</evidence>
<feature type="compositionally biased region" description="Low complexity" evidence="1">
    <location>
        <begin position="363"/>
        <end position="378"/>
    </location>
</feature>
<name>A0AAI8TPK3_MYCME</name>
<dbReference type="Proteomes" id="UP001241092">
    <property type="component" value="Chromosome"/>
</dbReference>
<keyword evidence="2" id="KW-0732">Signal</keyword>
<feature type="domain" description="PE-PPE" evidence="3">
    <location>
        <begin position="81"/>
        <end position="291"/>
    </location>
</feature>